<feature type="signal peptide" evidence="1">
    <location>
        <begin position="1"/>
        <end position="25"/>
    </location>
</feature>
<dbReference type="AlphaFoldDB" id="A0A0V0XZ51"/>
<organism evidence="2 3">
    <name type="scientific">Trichinella pseudospiralis</name>
    <name type="common">Parasitic roundworm</name>
    <dbReference type="NCBI Taxonomy" id="6337"/>
    <lineage>
        <taxon>Eukaryota</taxon>
        <taxon>Metazoa</taxon>
        <taxon>Ecdysozoa</taxon>
        <taxon>Nematoda</taxon>
        <taxon>Enoplea</taxon>
        <taxon>Dorylaimia</taxon>
        <taxon>Trichinellida</taxon>
        <taxon>Trichinellidae</taxon>
        <taxon>Trichinella</taxon>
    </lineage>
</organism>
<sequence length="61" mass="6980">MSASLCCRAFLDFIIIACLDHVSVSVDNDNEHLHCLTLTRRNQATPKLFTAQAFQWERLSQ</sequence>
<name>A0A0V0XZ51_TRIPS</name>
<evidence type="ECO:0000256" key="1">
    <source>
        <dbReference type="SAM" id="SignalP"/>
    </source>
</evidence>
<accession>A0A0V0XZ51</accession>
<dbReference type="Proteomes" id="UP000054815">
    <property type="component" value="Unassembled WGS sequence"/>
</dbReference>
<reference evidence="2 3" key="1">
    <citation type="submission" date="2015-01" db="EMBL/GenBank/DDBJ databases">
        <title>Evolution of Trichinella species and genotypes.</title>
        <authorList>
            <person name="Korhonen P.K."/>
            <person name="Edoardo P."/>
            <person name="Giuseppe L.R."/>
            <person name="Gasser R.B."/>
        </authorList>
    </citation>
    <scope>NUCLEOTIDE SEQUENCE [LARGE SCALE GENOMIC DNA]</scope>
    <source>
        <strain evidence="2">ISS141</strain>
    </source>
</reference>
<feature type="chain" id="PRO_5006872841" evidence="1">
    <location>
        <begin position="26"/>
        <end position="61"/>
    </location>
</feature>
<keyword evidence="1" id="KW-0732">Signal</keyword>
<proteinExistence type="predicted"/>
<dbReference type="EMBL" id="JYDU01000093">
    <property type="protein sequence ID" value="KRX93239.1"/>
    <property type="molecule type" value="Genomic_DNA"/>
</dbReference>
<comment type="caution">
    <text evidence="2">The sequence shown here is derived from an EMBL/GenBank/DDBJ whole genome shotgun (WGS) entry which is preliminary data.</text>
</comment>
<protein>
    <submittedName>
        <fullName evidence="2">Uncharacterized protein</fullName>
    </submittedName>
</protein>
<evidence type="ECO:0000313" key="3">
    <source>
        <dbReference type="Proteomes" id="UP000054815"/>
    </source>
</evidence>
<evidence type="ECO:0000313" key="2">
    <source>
        <dbReference type="EMBL" id="KRX93239.1"/>
    </source>
</evidence>
<gene>
    <name evidence="2" type="ORF">T4E_8065</name>
</gene>